<reference evidence="1" key="1">
    <citation type="submission" date="2018-06" db="EMBL/GenBank/DDBJ databases">
        <authorList>
            <person name="Zhirakovskaya E."/>
        </authorList>
    </citation>
    <scope>NUCLEOTIDE SEQUENCE</scope>
</reference>
<proteinExistence type="predicted"/>
<dbReference type="AlphaFoldDB" id="A0A3B0WEK7"/>
<protein>
    <submittedName>
        <fullName evidence="1">Uncharacterized protein</fullName>
    </submittedName>
</protein>
<dbReference type="EMBL" id="UOEU01000991">
    <property type="protein sequence ID" value="VAW42966.1"/>
    <property type="molecule type" value="Genomic_DNA"/>
</dbReference>
<name>A0A3B0WEK7_9ZZZZ</name>
<organism evidence="1">
    <name type="scientific">hydrothermal vent metagenome</name>
    <dbReference type="NCBI Taxonomy" id="652676"/>
    <lineage>
        <taxon>unclassified sequences</taxon>
        <taxon>metagenomes</taxon>
        <taxon>ecological metagenomes</taxon>
    </lineage>
</organism>
<sequence length="71" mass="8215">MLPSVRMFAPLHHNLHSLTDIKLKPRGAINVVLSLNLLELDSSFQLDDDFDILQQSVTFFWVEGLRRTHKV</sequence>
<accession>A0A3B0WEK7</accession>
<evidence type="ECO:0000313" key="1">
    <source>
        <dbReference type="EMBL" id="VAW42966.1"/>
    </source>
</evidence>
<gene>
    <name evidence="1" type="ORF">MNBD_CHLOROFLEXI01-2559</name>
</gene>